<dbReference type="InterPro" id="IPR009056">
    <property type="entry name" value="Cyt_c-like_dom"/>
</dbReference>
<accession>A0AAN1XXP6</accession>
<evidence type="ECO:0000256" key="4">
    <source>
        <dbReference type="PROSITE-ProRule" id="PRU00433"/>
    </source>
</evidence>
<feature type="signal peptide" evidence="5">
    <location>
        <begin position="1"/>
        <end position="30"/>
    </location>
</feature>
<dbReference type="GO" id="GO:0020037">
    <property type="term" value="F:heme binding"/>
    <property type="evidence" value="ECO:0007669"/>
    <property type="project" value="InterPro"/>
</dbReference>
<feature type="chain" id="PRO_5042974704" description="Cytochrome c domain-containing protein" evidence="5">
    <location>
        <begin position="31"/>
        <end position="169"/>
    </location>
</feature>
<dbReference type="Gene3D" id="1.10.760.10">
    <property type="entry name" value="Cytochrome c-like domain"/>
    <property type="match status" value="1"/>
</dbReference>
<dbReference type="NCBIfam" id="TIGR04485">
    <property type="entry name" value="thiosulf_SoxX"/>
    <property type="match status" value="1"/>
</dbReference>
<evidence type="ECO:0000259" key="6">
    <source>
        <dbReference type="PROSITE" id="PS51007"/>
    </source>
</evidence>
<name>A0AAN1XXP6_UNVUL</name>
<evidence type="ECO:0000256" key="2">
    <source>
        <dbReference type="ARBA" id="ARBA00022723"/>
    </source>
</evidence>
<sequence length="169" mass="17871">MRFVNGIARSWKVVVPAVGLSLTPIWGAVAQPAPDTTPAPIVSYRVVADGVPESLTGRPGDPVEGRKVVEDRKLGNCLSCHAFPFAAEDPGNIGPDLQGVGARLSPAELRLRVVNMKVLDPQTIMPAYYRVAGLRDVGKAFGGKPILTAQQVEDVVAFLASTKSTGAKR</sequence>
<keyword evidence="2 4" id="KW-0479">Metal-binding</keyword>
<dbReference type="GO" id="GO:0009055">
    <property type="term" value="F:electron transfer activity"/>
    <property type="evidence" value="ECO:0007669"/>
    <property type="project" value="InterPro"/>
</dbReference>
<keyword evidence="8" id="KW-1185">Reference proteome</keyword>
<keyword evidence="5" id="KW-0732">Signal</keyword>
<reference evidence="7 8" key="1">
    <citation type="journal article" date="2022" name="ISME Commun">
        <title>Vulcanimicrobium alpinus gen. nov. sp. nov., the first cultivated representative of the candidate phylum 'Eremiobacterota', is a metabolically versatile aerobic anoxygenic phototroph.</title>
        <authorList>
            <person name="Yabe S."/>
            <person name="Muto K."/>
            <person name="Abe K."/>
            <person name="Yokota A."/>
            <person name="Staudigel H."/>
            <person name="Tebo B.M."/>
        </authorList>
    </citation>
    <scope>NUCLEOTIDE SEQUENCE [LARGE SCALE GENOMIC DNA]</scope>
    <source>
        <strain evidence="7 8">WC8-2</strain>
    </source>
</reference>
<evidence type="ECO:0000256" key="3">
    <source>
        <dbReference type="ARBA" id="ARBA00023004"/>
    </source>
</evidence>
<dbReference type="EMBL" id="AP025523">
    <property type="protein sequence ID" value="BDE06172.1"/>
    <property type="molecule type" value="Genomic_DNA"/>
</dbReference>
<evidence type="ECO:0000313" key="8">
    <source>
        <dbReference type="Proteomes" id="UP001317532"/>
    </source>
</evidence>
<protein>
    <recommendedName>
        <fullName evidence="6">Cytochrome c domain-containing protein</fullName>
    </recommendedName>
</protein>
<dbReference type="Pfam" id="PF00034">
    <property type="entry name" value="Cytochrom_C"/>
    <property type="match status" value="1"/>
</dbReference>
<evidence type="ECO:0000256" key="1">
    <source>
        <dbReference type="ARBA" id="ARBA00022617"/>
    </source>
</evidence>
<keyword evidence="1 4" id="KW-0349">Heme</keyword>
<dbReference type="InterPro" id="IPR036909">
    <property type="entry name" value="Cyt_c-like_dom_sf"/>
</dbReference>
<dbReference type="InterPro" id="IPR030999">
    <property type="entry name" value="Thiosulf_SoxX"/>
</dbReference>
<evidence type="ECO:0000313" key="7">
    <source>
        <dbReference type="EMBL" id="BDE06172.1"/>
    </source>
</evidence>
<evidence type="ECO:0000256" key="5">
    <source>
        <dbReference type="SAM" id="SignalP"/>
    </source>
</evidence>
<dbReference type="Proteomes" id="UP001317532">
    <property type="component" value="Chromosome"/>
</dbReference>
<dbReference type="AlphaFoldDB" id="A0AAN1XXP6"/>
<dbReference type="PROSITE" id="PS51007">
    <property type="entry name" value="CYTC"/>
    <property type="match status" value="1"/>
</dbReference>
<organism evidence="7 8">
    <name type="scientific">Vulcanimicrobium alpinum</name>
    <dbReference type="NCBI Taxonomy" id="3016050"/>
    <lineage>
        <taxon>Bacteria</taxon>
        <taxon>Bacillati</taxon>
        <taxon>Vulcanimicrobiota</taxon>
        <taxon>Vulcanimicrobiia</taxon>
        <taxon>Vulcanimicrobiales</taxon>
        <taxon>Vulcanimicrobiaceae</taxon>
        <taxon>Vulcanimicrobium</taxon>
    </lineage>
</organism>
<dbReference type="SUPFAM" id="SSF46626">
    <property type="entry name" value="Cytochrome c"/>
    <property type="match status" value="1"/>
</dbReference>
<dbReference type="GO" id="GO:0046872">
    <property type="term" value="F:metal ion binding"/>
    <property type="evidence" value="ECO:0007669"/>
    <property type="project" value="UniProtKB-KW"/>
</dbReference>
<keyword evidence="3 4" id="KW-0408">Iron</keyword>
<gene>
    <name evidence="7" type="ORF">WPS_14480</name>
</gene>
<dbReference type="RefSeq" id="WP_317997152.1">
    <property type="nucleotide sequence ID" value="NZ_AP025523.1"/>
</dbReference>
<proteinExistence type="predicted"/>
<feature type="domain" description="Cytochrome c" evidence="6">
    <location>
        <begin position="60"/>
        <end position="163"/>
    </location>
</feature>
<dbReference type="KEGG" id="vab:WPS_14480"/>